<evidence type="ECO:0000313" key="12">
    <source>
        <dbReference type="EMBL" id="HIV04560.1"/>
    </source>
</evidence>
<proteinExistence type="inferred from homology"/>
<dbReference type="Proteomes" id="UP000886812">
    <property type="component" value="Unassembled WGS sequence"/>
</dbReference>
<dbReference type="SUPFAM" id="SSF56014">
    <property type="entry name" value="Nitrite and sulphite reductase 4Fe-4S domain-like"/>
    <property type="match status" value="1"/>
</dbReference>
<dbReference type="EC" id="1.17.7.1" evidence="9"/>
<dbReference type="InterPro" id="IPR045854">
    <property type="entry name" value="NO2/SO3_Rdtase_4Fe4S_sf"/>
</dbReference>
<protein>
    <recommendedName>
        <fullName evidence="9">(E)-4-hydroxy-3-methylbut-2-enyl-diphosphate synthase (ferredoxin)</fullName>
        <ecNumber evidence="9">1.17.7.1</ecNumber>
    </recommendedName>
</protein>
<evidence type="ECO:0000256" key="5">
    <source>
        <dbReference type="ARBA" id="ARBA00023004"/>
    </source>
</evidence>
<dbReference type="NCBIfam" id="TIGR00612">
    <property type="entry name" value="ispG_gcpE"/>
    <property type="match status" value="1"/>
</dbReference>
<dbReference type="EMBL" id="DVOG01000140">
    <property type="protein sequence ID" value="HIV04560.1"/>
    <property type="molecule type" value="Genomic_DNA"/>
</dbReference>
<sequence>MSYALSRFNTVRRPTREVVVGGVGIGGHNPVRLQSMTTTNTLDVPATVAQCIRLAEAGSELIRITAPTVEAARALRDIHREFRVAGFSQPLVADIHFLPAAAMEAIEHVEKVRINPGNYADKRRAFPRDFTDAEYAEELERVAEAVSPLIRRAKELGRALRIGTNHGSLSERTLNRYGDTPAGMTAAAMEFVRICEGEGFYDIVLSMKSSNTKVMIEAYRLAVREMRENGMSYPLHLGVTEAGEGEDARIKSAVGIGSLLLDGIGDTIRVSLTEDPCREIPVCREIASRIEKIRTTLSDPHPVPAPVRDTGVAAYSFRRRKIVPAQLGCGKKVSTDAPPRVFVFADVEKPFEEIVRDLRALLAETRGRTPVEGLVLPVAAESDLAAALEIRKIFDEEIPAFVLDPVKTSVPALFEKLEPAGKSALYIQRRFNPANAEIIPEWIALCREKGVGLVVDTTAGARAAVVPALADFPQDKLIFTSSRKTPDAHPVGVYRKLAQMLANAGISAPIWIRSTVRNTIAPLPKFGGEEDALIEASLIAGPLLCDGIGDILSIELSPSAARNVRLAYDILQATRSRRSKTEYIACPGCGRTQYDIQDTVRKIKARTEHLSGVTIGVMGCVVNGPGEMADADFGYVGGAPGKINLYVGGECVERGIPQEEAVERLVALIKQHG</sequence>
<keyword evidence="5" id="KW-0408">Iron</keyword>
<comment type="cofactor">
    <cofactor evidence="1">
        <name>[4Fe-4S] cluster</name>
        <dbReference type="ChEBI" id="CHEBI:49883"/>
    </cofactor>
</comment>
<dbReference type="Gene3D" id="3.30.413.10">
    <property type="entry name" value="Sulfite Reductase Hemoprotein, domain 1"/>
    <property type="match status" value="1"/>
</dbReference>
<accession>A0A9D1NK32</accession>
<organism evidence="12 13">
    <name type="scientific">Candidatus Spyradosoma merdigallinarum</name>
    <dbReference type="NCBI Taxonomy" id="2840950"/>
    <lineage>
        <taxon>Bacteria</taxon>
        <taxon>Pseudomonadati</taxon>
        <taxon>Verrucomicrobiota</taxon>
        <taxon>Opitutia</taxon>
        <taxon>Opitutia incertae sedis</taxon>
        <taxon>Candidatus Spyradosoma</taxon>
    </lineage>
</organism>
<feature type="domain" description="IspG TIM-barrel" evidence="10">
    <location>
        <begin position="15"/>
        <end position="283"/>
    </location>
</feature>
<keyword evidence="4 12" id="KW-0560">Oxidoreductase</keyword>
<evidence type="ECO:0000256" key="3">
    <source>
        <dbReference type="ARBA" id="ARBA00022723"/>
    </source>
</evidence>
<comment type="catalytic activity">
    <reaction evidence="8">
        <text>(2E)-4-hydroxy-3-methylbut-2-enyl diphosphate + 2 oxidized [2Fe-2S]-[ferredoxin] + H2O = 2-C-methyl-D-erythritol 2,4-cyclic diphosphate + 2 reduced [2Fe-2S]-[ferredoxin] + H(+)</text>
        <dbReference type="Rhea" id="RHEA:26119"/>
        <dbReference type="Rhea" id="RHEA-COMP:10000"/>
        <dbReference type="Rhea" id="RHEA-COMP:10001"/>
        <dbReference type="ChEBI" id="CHEBI:15377"/>
        <dbReference type="ChEBI" id="CHEBI:15378"/>
        <dbReference type="ChEBI" id="CHEBI:33737"/>
        <dbReference type="ChEBI" id="CHEBI:33738"/>
        <dbReference type="ChEBI" id="CHEBI:58483"/>
        <dbReference type="ChEBI" id="CHEBI:128753"/>
        <dbReference type="EC" id="1.17.7.1"/>
    </reaction>
</comment>
<dbReference type="PANTHER" id="PTHR30454:SF0">
    <property type="entry name" value="4-HYDROXY-3-METHYLBUT-2-EN-1-YL DIPHOSPHATE SYNTHASE (FERREDOXIN), CHLOROPLASTIC"/>
    <property type="match status" value="1"/>
</dbReference>
<comment type="caution">
    <text evidence="12">The sequence shown here is derived from an EMBL/GenBank/DDBJ whole genome shotgun (WGS) entry which is preliminary data.</text>
</comment>
<name>A0A9D1NK32_9BACT</name>
<reference evidence="12" key="2">
    <citation type="journal article" date="2021" name="PeerJ">
        <title>Extensive microbial diversity within the chicken gut microbiome revealed by metagenomics and culture.</title>
        <authorList>
            <person name="Gilroy R."/>
            <person name="Ravi A."/>
            <person name="Getino M."/>
            <person name="Pursley I."/>
            <person name="Horton D.L."/>
            <person name="Alikhan N.F."/>
            <person name="Baker D."/>
            <person name="Gharbi K."/>
            <person name="Hall N."/>
            <person name="Watson M."/>
            <person name="Adriaenssens E.M."/>
            <person name="Foster-Nyarko E."/>
            <person name="Jarju S."/>
            <person name="Secka A."/>
            <person name="Antonio M."/>
            <person name="Oren A."/>
            <person name="Chaudhuri R.R."/>
            <person name="La Ragione R."/>
            <person name="Hildebrand F."/>
            <person name="Pallen M.J."/>
        </authorList>
    </citation>
    <scope>NUCLEOTIDE SEQUENCE</scope>
    <source>
        <strain evidence="12">10669</strain>
    </source>
</reference>
<feature type="non-terminal residue" evidence="12">
    <location>
        <position position="673"/>
    </location>
</feature>
<dbReference type="Pfam" id="PF04551">
    <property type="entry name" value="GcpE"/>
    <property type="match status" value="1"/>
</dbReference>
<keyword evidence="7" id="KW-0414">Isoprene biosynthesis</keyword>
<keyword evidence="2" id="KW-0004">4Fe-4S</keyword>
<dbReference type="FunFam" id="3.20.20.20:FF:000005">
    <property type="entry name" value="4-hydroxy-3-methylbut-2-en-1-yl diphosphate synthase (flavodoxin)"/>
    <property type="match status" value="1"/>
</dbReference>
<evidence type="ECO:0000256" key="7">
    <source>
        <dbReference type="ARBA" id="ARBA00023229"/>
    </source>
</evidence>
<evidence type="ECO:0000256" key="4">
    <source>
        <dbReference type="ARBA" id="ARBA00023002"/>
    </source>
</evidence>
<dbReference type="PANTHER" id="PTHR30454">
    <property type="entry name" value="4-HYDROXY-3-METHYLBUT-2-EN-1-YL DIPHOSPHATE SYNTHASE"/>
    <property type="match status" value="1"/>
</dbReference>
<reference evidence="12" key="1">
    <citation type="submission" date="2020-10" db="EMBL/GenBank/DDBJ databases">
        <authorList>
            <person name="Gilroy R."/>
        </authorList>
    </citation>
    <scope>NUCLEOTIDE SEQUENCE</scope>
    <source>
        <strain evidence="12">10669</strain>
    </source>
</reference>
<dbReference type="FunFam" id="3.30.413.10:FF:000006">
    <property type="entry name" value="4-hydroxy-3-methylbut-2-en-1-yl diphosphate synthase (flavodoxin)"/>
    <property type="match status" value="1"/>
</dbReference>
<evidence type="ECO:0000256" key="1">
    <source>
        <dbReference type="ARBA" id="ARBA00001966"/>
    </source>
</evidence>
<evidence type="ECO:0000313" key="13">
    <source>
        <dbReference type="Proteomes" id="UP000886812"/>
    </source>
</evidence>
<dbReference type="InterPro" id="IPR004588">
    <property type="entry name" value="IspG_bac-typ"/>
</dbReference>
<evidence type="ECO:0000256" key="2">
    <source>
        <dbReference type="ARBA" id="ARBA00022485"/>
    </source>
</evidence>
<keyword evidence="6" id="KW-0411">Iron-sulfur</keyword>
<dbReference type="InterPro" id="IPR058579">
    <property type="entry name" value="IspG_C"/>
</dbReference>
<dbReference type="InterPro" id="IPR058578">
    <property type="entry name" value="IspG_TIM"/>
</dbReference>
<evidence type="ECO:0000259" key="11">
    <source>
        <dbReference type="Pfam" id="PF26540"/>
    </source>
</evidence>
<keyword evidence="3" id="KW-0479">Metal-binding</keyword>
<dbReference type="GO" id="GO:0005506">
    <property type="term" value="F:iron ion binding"/>
    <property type="evidence" value="ECO:0007669"/>
    <property type="project" value="InterPro"/>
</dbReference>
<dbReference type="GO" id="GO:0051539">
    <property type="term" value="F:4 iron, 4 sulfur cluster binding"/>
    <property type="evidence" value="ECO:0007669"/>
    <property type="project" value="UniProtKB-KW"/>
</dbReference>
<dbReference type="GO" id="GO:0016114">
    <property type="term" value="P:terpenoid biosynthetic process"/>
    <property type="evidence" value="ECO:0007669"/>
    <property type="project" value="InterPro"/>
</dbReference>
<feature type="domain" description="IspG C-terminal" evidence="11">
    <location>
        <begin position="582"/>
        <end position="670"/>
    </location>
</feature>
<dbReference type="GO" id="GO:0046429">
    <property type="term" value="F:4-hydroxy-3-methylbut-2-en-1-yl diphosphate synthase activity (ferredoxin)"/>
    <property type="evidence" value="ECO:0007669"/>
    <property type="project" value="UniProtKB-EC"/>
</dbReference>
<dbReference type="InterPro" id="IPR017178">
    <property type="entry name" value="IspG_atypical"/>
</dbReference>
<evidence type="ECO:0000259" key="10">
    <source>
        <dbReference type="Pfam" id="PF04551"/>
    </source>
</evidence>
<dbReference type="GO" id="GO:0019288">
    <property type="term" value="P:isopentenyl diphosphate biosynthetic process, methylerythritol 4-phosphate pathway"/>
    <property type="evidence" value="ECO:0007669"/>
    <property type="project" value="TreeGrafter"/>
</dbReference>
<evidence type="ECO:0000256" key="6">
    <source>
        <dbReference type="ARBA" id="ARBA00023014"/>
    </source>
</evidence>
<dbReference type="Pfam" id="PF26540">
    <property type="entry name" value="GcpE_C"/>
    <property type="match status" value="1"/>
</dbReference>
<evidence type="ECO:0000256" key="8">
    <source>
        <dbReference type="ARBA" id="ARBA00051119"/>
    </source>
</evidence>
<dbReference type="PIRSF" id="PIRSF037336">
    <property type="entry name" value="IspG_like"/>
    <property type="match status" value="1"/>
</dbReference>
<evidence type="ECO:0000256" key="9">
    <source>
        <dbReference type="ARBA" id="ARBA00067018"/>
    </source>
</evidence>
<dbReference type="Gene3D" id="3.20.20.20">
    <property type="entry name" value="Dihydropteroate synthase-like"/>
    <property type="match status" value="2"/>
</dbReference>
<dbReference type="HAMAP" id="MF_00159">
    <property type="entry name" value="IspG"/>
    <property type="match status" value="1"/>
</dbReference>
<dbReference type="InterPro" id="IPR011005">
    <property type="entry name" value="Dihydropteroate_synth-like_sf"/>
</dbReference>
<dbReference type="AlphaFoldDB" id="A0A9D1NK32"/>
<gene>
    <name evidence="12" type="primary">ispG</name>
    <name evidence="12" type="ORF">IAC75_05370</name>
</gene>